<evidence type="ECO:0000313" key="3">
    <source>
        <dbReference type="Proteomes" id="UP000195521"/>
    </source>
</evidence>
<evidence type="ECO:0000256" key="1">
    <source>
        <dbReference type="SAM" id="MobiDB-lite"/>
    </source>
</evidence>
<accession>A0A1Y1JDW6</accession>
<dbReference type="Proteomes" id="UP000195521">
    <property type="component" value="Unassembled WGS sequence"/>
</dbReference>
<name>A0A1Y1JDW6_PLAGO</name>
<sequence>MKINAYKMGTVTVSIYGNNGTLDTDTCLNKYAEILAYIKEEVNNVHENSEKCRKVHEYINEKSALLNECNIRKHLSLDLNDSNEIKSFKEKCNKHLEDISKPALQEQQDTKFKLEEEKSPGQSEESGQKSKTAKVKGGASQKESNEAPPTISISEGQQSGDDGKEYAEVDGSIRGQVSPQDQHDTTLHSSADEAQEVKTLAQLSQQSGKYEHQQKEMELIFASDNEGETESNDCQNKPSSSCSLEGKSDEAGTPQAKGLKEASKQGDTQDENAVVLSTLQNPYSEGNMTQHSDHEIILTELCSDTTHSGITSSAEVGASKAPNNVTSHSVDSGKIQHFSYTISYHISYLLVHKLAPSTLDVHSHFTTSLNVLPSPQKFITLISHTYE</sequence>
<gene>
    <name evidence="2" type="ORF">PGO_040060</name>
</gene>
<dbReference type="GeneID" id="39746118"/>
<feature type="compositionally biased region" description="Polar residues" evidence="1">
    <location>
        <begin position="151"/>
        <end position="160"/>
    </location>
</feature>
<dbReference type="EMBL" id="BDQF01000004">
    <property type="protein sequence ID" value="GAW79407.1"/>
    <property type="molecule type" value="Genomic_DNA"/>
</dbReference>
<organism evidence="2 3">
    <name type="scientific">Plasmodium gonderi</name>
    <dbReference type="NCBI Taxonomy" id="77519"/>
    <lineage>
        <taxon>Eukaryota</taxon>
        <taxon>Sar</taxon>
        <taxon>Alveolata</taxon>
        <taxon>Apicomplexa</taxon>
        <taxon>Aconoidasida</taxon>
        <taxon>Haemosporida</taxon>
        <taxon>Plasmodiidae</taxon>
        <taxon>Plasmodium</taxon>
        <taxon>Plasmodium (Plasmodium)</taxon>
    </lineage>
</organism>
<evidence type="ECO:0000313" key="2">
    <source>
        <dbReference type="EMBL" id="GAW79407.1"/>
    </source>
</evidence>
<comment type="caution">
    <text evidence="2">The sequence shown here is derived from an EMBL/GenBank/DDBJ whole genome shotgun (WGS) entry which is preliminary data.</text>
</comment>
<feature type="compositionally biased region" description="Basic and acidic residues" evidence="1">
    <location>
        <begin position="108"/>
        <end position="119"/>
    </location>
</feature>
<feature type="region of interest" description="Disordered" evidence="1">
    <location>
        <begin position="99"/>
        <end position="166"/>
    </location>
</feature>
<keyword evidence="3" id="KW-1185">Reference proteome</keyword>
<dbReference type="RefSeq" id="XP_028541996.1">
    <property type="nucleotide sequence ID" value="XM_028686195.1"/>
</dbReference>
<feature type="compositionally biased region" description="Polar residues" evidence="1">
    <location>
        <begin position="232"/>
        <end position="243"/>
    </location>
</feature>
<proteinExistence type="predicted"/>
<dbReference type="AlphaFoldDB" id="A0A1Y1JDW6"/>
<feature type="region of interest" description="Disordered" evidence="1">
    <location>
        <begin position="224"/>
        <end position="271"/>
    </location>
</feature>
<reference evidence="3" key="1">
    <citation type="submission" date="2017-04" db="EMBL/GenBank/DDBJ databases">
        <title>Plasmodium gonderi genome.</title>
        <authorList>
            <person name="Arisue N."/>
            <person name="Honma H."/>
            <person name="Kawai S."/>
            <person name="Tougan T."/>
            <person name="Tanabe K."/>
            <person name="Horii T."/>
        </authorList>
    </citation>
    <scope>NUCLEOTIDE SEQUENCE [LARGE SCALE GENOMIC DNA]</scope>
    <source>
        <strain evidence="3">ATCC 30045</strain>
    </source>
</reference>
<protein>
    <submittedName>
        <fullName evidence="2">Variable surface protein</fullName>
    </submittedName>
</protein>